<reference evidence="2" key="1">
    <citation type="submission" date="2017-01" db="EMBL/GenBank/DDBJ databases">
        <authorList>
            <person name="Varghese N."/>
            <person name="Submissions S."/>
        </authorList>
    </citation>
    <scope>NUCLEOTIDE SEQUENCE [LARGE SCALE GENOMIC DNA]</scope>
    <source>
        <strain evidence="2">type strain: HArc-</strain>
    </source>
</reference>
<name>A0A1N7H8L1_9EURY</name>
<keyword evidence="2" id="KW-1185">Reference proteome</keyword>
<evidence type="ECO:0000313" key="1">
    <source>
        <dbReference type="EMBL" id="SIS21123.1"/>
    </source>
</evidence>
<dbReference type="AlphaFoldDB" id="A0A1N7H8L1"/>
<organism evidence="1 2">
    <name type="scientific">Natronorubrum thiooxidans</name>
    <dbReference type="NCBI Taxonomy" id="308853"/>
    <lineage>
        <taxon>Archaea</taxon>
        <taxon>Methanobacteriati</taxon>
        <taxon>Methanobacteriota</taxon>
        <taxon>Stenosarchaea group</taxon>
        <taxon>Halobacteria</taxon>
        <taxon>Halobacteriales</taxon>
        <taxon>Natrialbaceae</taxon>
        <taxon>Natronorubrum</taxon>
    </lineage>
</organism>
<protein>
    <submittedName>
        <fullName evidence="1">Uncharacterized protein</fullName>
    </submittedName>
</protein>
<dbReference type="OrthoDB" id="181358at2157"/>
<dbReference type="Proteomes" id="UP000185936">
    <property type="component" value="Unassembled WGS sequence"/>
</dbReference>
<evidence type="ECO:0000313" key="2">
    <source>
        <dbReference type="Proteomes" id="UP000185936"/>
    </source>
</evidence>
<gene>
    <name evidence="1" type="ORF">SAMN05421752_13212</name>
</gene>
<dbReference type="EMBL" id="FTNR01000032">
    <property type="protein sequence ID" value="SIS21123.1"/>
    <property type="molecule type" value="Genomic_DNA"/>
</dbReference>
<dbReference type="RefSeq" id="WP_173834928.1">
    <property type="nucleotide sequence ID" value="NZ_FTNR01000032.1"/>
</dbReference>
<proteinExistence type="predicted"/>
<accession>A0A1N7H8L1</accession>
<sequence>MREQGRPVRTNPKYIENRRGHDLLRTDVVGILMAEYEQDLKNTRSGLVR</sequence>